<evidence type="ECO:0000256" key="2">
    <source>
        <dbReference type="ARBA" id="ARBA00023015"/>
    </source>
</evidence>
<dbReference type="EMBL" id="SJSA01000001">
    <property type="protein sequence ID" value="TGG39308.1"/>
    <property type="molecule type" value="Genomic_DNA"/>
</dbReference>
<evidence type="ECO:0000313" key="7">
    <source>
        <dbReference type="EMBL" id="TGG39308.1"/>
    </source>
</evidence>
<dbReference type="InterPro" id="IPR013325">
    <property type="entry name" value="RNA_pol_sigma_r2"/>
</dbReference>
<dbReference type="PANTHER" id="PTHR43133:SF51">
    <property type="entry name" value="RNA POLYMERASE SIGMA FACTOR"/>
    <property type="match status" value="1"/>
</dbReference>
<dbReference type="Pfam" id="PF04542">
    <property type="entry name" value="Sigma70_r2"/>
    <property type="match status" value="1"/>
</dbReference>
<keyword evidence="3" id="KW-0731">Sigma factor</keyword>
<dbReference type="InterPro" id="IPR013249">
    <property type="entry name" value="RNA_pol_sigma70_r4_t2"/>
</dbReference>
<dbReference type="InterPro" id="IPR014284">
    <property type="entry name" value="RNA_pol_sigma-70_dom"/>
</dbReference>
<sequence length="159" mass="18212">MTREQFISHVETTQKAFRRFLVALCCGDTALADNVAQESYIKAYLSCDSFSNLEKFNAWIFKIGYNTFINHKRSERLTVGIEDAKEITAHDSADSSFAYQDLYEALNRIPAKERTSVLLFYMQGYSIKEIAEIQETSQDAVKQHISRGRNHLRGLLSTN</sequence>
<dbReference type="NCBIfam" id="TIGR02937">
    <property type="entry name" value="sigma70-ECF"/>
    <property type="match status" value="1"/>
</dbReference>
<organism evidence="7 8">
    <name type="scientific">Duncaniella freteri</name>
    <dbReference type="NCBI Taxonomy" id="2530391"/>
    <lineage>
        <taxon>Bacteria</taxon>
        <taxon>Pseudomonadati</taxon>
        <taxon>Bacteroidota</taxon>
        <taxon>Bacteroidia</taxon>
        <taxon>Bacteroidales</taxon>
        <taxon>Muribaculaceae</taxon>
        <taxon>Duncaniella</taxon>
    </lineage>
</organism>
<dbReference type="GO" id="GO:0006352">
    <property type="term" value="P:DNA-templated transcription initiation"/>
    <property type="evidence" value="ECO:0007669"/>
    <property type="project" value="InterPro"/>
</dbReference>
<keyword evidence="4" id="KW-0804">Transcription</keyword>
<reference evidence="7 8" key="1">
    <citation type="submission" date="2019-02" db="EMBL/GenBank/DDBJ databases">
        <title>Isolation and identification of novel species under the genus Muribaculum.</title>
        <authorList>
            <person name="Miyake S."/>
            <person name="Ding Y."/>
            <person name="Low A."/>
            <person name="Soh M."/>
            <person name="Seedorf H."/>
        </authorList>
    </citation>
    <scope>NUCLEOTIDE SEQUENCE [LARGE SCALE GENOMIC DNA]</scope>
    <source>
        <strain evidence="7 8">TLL-A3</strain>
    </source>
</reference>
<accession>A0A4Z0V7F3</accession>
<keyword evidence="2" id="KW-0805">Transcription regulation</keyword>
<comment type="caution">
    <text evidence="7">The sequence shown here is derived from an EMBL/GenBank/DDBJ whole genome shotgun (WGS) entry which is preliminary data.</text>
</comment>
<dbReference type="Gene3D" id="1.10.1740.10">
    <property type="match status" value="1"/>
</dbReference>
<evidence type="ECO:0000259" key="6">
    <source>
        <dbReference type="Pfam" id="PF08281"/>
    </source>
</evidence>
<dbReference type="Proteomes" id="UP000297635">
    <property type="component" value="Unassembled WGS sequence"/>
</dbReference>
<dbReference type="InterPro" id="IPR036388">
    <property type="entry name" value="WH-like_DNA-bd_sf"/>
</dbReference>
<proteinExistence type="inferred from homology"/>
<dbReference type="InterPro" id="IPR039425">
    <property type="entry name" value="RNA_pol_sigma-70-like"/>
</dbReference>
<dbReference type="Gene3D" id="1.10.10.10">
    <property type="entry name" value="Winged helix-like DNA-binding domain superfamily/Winged helix DNA-binding domain"/>
    <property type="match status" value="1"/>
</dbReference>
<dbReference type="RefSeq" id="WP_135469741.1">
    <property type="nucleotide sequence ID" value="NZ_CASJDB010000042.1"/>
</dbReference>
<evidence type="ECO:0000256" key="1">
    <source>
        <dbReference type="ARBA" id="ARBA00010641"/>
    </source>
</evidence>
<feature type="domain" description="RNA polymerase sigma factor 70 region 4 type 2" evidence="6">
    <location>
        <begin position="100"/>
        <end position="152"/>
    </location>
</feature>
<dbReference type="GO" id="GO:0003677">
    <property type="term" value="F:DNA binding"/>
    <property type="evidence" value="ECO:0007669"/>
    <property type="project" value="InterPro"/>
</dbReference>
<keyword evidence="8" id="KW-1185">Reference proteome</keyword>
<evidence type="ECO:0000256" key="4">
    <source>
        <dbReference type="ARBA" id="ARBA00023163"/>
    </source>
</evidence>
<name>A0A4Z0V7F3_9BACT</name>
<protein>
    <submittedName>
        <fullName evidence="7">RNA polymerase sigma factor</fullName>
    </submittedName>
</protein>
<dbReference type="CDD" id="cd06171">
    <property type="entry name" value="Sigma70_r4"/>
    <property type="match status" value="1"/>
</dbReference>
<feature type="domain" description="RNA polymerase sigma-70 region 2" evidence="5">
    <location>
        <begin position="11"/>
        <end position="76"/>
    </location>
</feature>
<dbReference type="InterPro" id="IPR007627">
    <property type="entry name" value="RNA_pol_sigma70_r2"/>
</dbReference>
<gene>
    <name evidence="7" type="ORF">EZ315_00745</name>
</gene>
<dbReference type="GeneID" id="82148297"/>
<dbReference type="SUPFAM" id="SSF88659">
    <property type="entry name" value="Sigma3 and sigma4 domains of RNA polymerase sigma factors"/>
    <property type="match status" value="1"/>
</dbReference>
<dbReference type="GO" id="GO:0016987">
    <property type="term" value="F:sigma factor activity"/>
    <property type="evidence" value="ECO:0007669"/>
    <property type="project" value="UniProtKB-KW"/>
</dbReference>
<dbReference type="SUPFAM" id="SSF88946">
    <property type="entry name" value="Sigma2 domain of RNA polymerase sigma factors"/>
    <property type="match status" value="1"/>
</dbReference>
<comment type="similarity">
    <text evidence="1">Belongs to the sigma-70 factor family. ECF subfamily.</text>
</comment>
<evidence type="ECO:0000259" key="5">
    <source>
        <dbReference type="Pfam" id="PF04542"/>
    </source>
</evidence>
<dbReference type="PANTHER" id="PTHR43133">
    <property type="entry name" value="RNA POLYMERASE ECF-TYPE SIGMA FACTO"/>
    <property type="match status" value="1"/>
</dbReference>
<dbReference type="AlphaFoldDB" id="A0A4Z0V7F3"/>
<dbReference type="Pfam" id="PF08281">
    <property type="entry name" value="Sigma70_r4_2"/>
    <property type="match status" value="1"/>
</dbReference>
<dbReference type="InterPro" id="IPR013324">
    <property type="entry name" value="RNA_pol_sigma_r3/r4-like"/>
</dbReference>
<evidence type="ECO:0000256" key="3">
    <source>
        <dbReference type="ARBA" id="ARBA00023082"/>
    </source>
</evidence>
<evidence type="ECO:0000313" key="8">
    <source>
        <dbReference type="Proteomes" id="UP000297635"/>
    </source>
</evidence>